<comment type="similarity">
    <text evidence="1">Belongs to the ustYa family.</text>
</comment>
<name>A0A6A6TEW6_9PLEO</name>
<dbReference type="PANTHER" id="PTHR33365">
    <property type="entry name" value="YALI0B05434P"/>
    <property type="match status" value="1"/>
</dbReference>
<sequence>MIYPSQEFVDDENLTATAQAWEALSGDPGVVALTNEFVEEHDLPTAMRYPWDQSKGVYLLQGFHNLHCLRTVYRSIMNYHLHRPQQIALVHILHCLDELRQDVICHADDTPRYAGLQDPPGTGRGQVKMCRDWEALERWSLEHTACFKHEDEIADRMVNRFKFCPDGSQPWLGKEGIVQPRL</sequence>
<proteinExistence type="inferred from homology"/>
<dbReference type="Pfam" id="PF11807">
    <property type="entry name" value="UstYa"/>
    <property type="match status" value="1"/>
</dbReference>
<accession>A0A6A6TEW6</accession>
<evidence type="ECO:0000313" key="2">
    <source>
        <dbReference type="EMBL" id="KAF2658529.1"/>
    </source>
</evidence>
<organism evidence="2 3">
    <name type="scientific">Lophiostoma macrostomum CBS 122681</name>
    <dbReference type="NCBI Taxonomy" id="1314788"/>
    <lineage>
        <taxon>Eukaryota</taxon>
        <taxon>Fungi</taxon>
        <taxon>Dikarya</taxon>
        <taxon>Ascomycota</taxon>
        <taxon>Pezizomycotina</taxon>
        <taxon>Dothideomycetes</taxon>
        <taxon>Pleosporomycetidae</taxon>
        <taxon>Pleosporales</taxon>
        <taxon>Lophiostomataceae</taxon>
        <taxon>Lophiostoma</taxon>
    </lineage>
</organism>
<keyword evidence="3" id="KW-1185">Reference proteome</keyword>
<reference evidence="2" key="1">
    <citation type="journal article" date="2020" name="Stud. Mycol.">
        <title>101 Dothideomycetes genomes: a test case for predicting lifestyles and emergence of pathogens.</title>
        <authorList>
            <person name="Haridas S."/>
            <person name="Albert R."/>
            <person name="Binder M."/>
            <person name="Bloem J."/>
            <person name="Labutti K."/>
            <person name="Salamov A."/>
            <person name="Andreopoulos B."/>
            <person name="Baker S."/>
            <person name="Barry K."/>
            <person name="Bills G."/>
            <person name="Bluhm B."/>
            <person name="Cannon C."/>
            <person name="Castanera R."/>
            <person name="Culley D."/>
            <person name="Daum C."/>
            <person name="Ezra D."/>
            <person name="Gonzalez J."/>
            <person name="Henrissat B."/>
            <person name="Kuo A."/>
            <person name="Liang C."/>
            <person name="Lipzen A."/>
            <person name="Lutzoni F."/>
            <person name="Magnuson J."/>
            <person name="Mondo S."/>
            <person name="Nolan M."/>
            <person name="Ohm R."/>
            <person name="Pangilinan J."/>
            <person name="Park H.-J."/>
            <person name="Ramirez L."/>
            <person name="Alfaro M."/>
            <person name="Sun H."/>
            <person name="Tritt A."/>
            <person name="Yoshinaga Y."/>
            <person name="Zwiers L.-H."/>
            <person name="Turgeon B."/>
            <person name="Goodwin S."/>
            <person name="Spatafora J."/>
            <person name="Crous P."/>
            <person name="Grigoriev I."/>
        </authorList>
    </citation>
    <scope>NUCLEOTIDE SEQUENCE</scope>
    <source>
        <strain evidence="2">CBS 122681</strain>
    </source>
</reference>
<evidence type="ECO:0008006" key="4">
    <source>
        <dbReference type="Google" id="ProtNLM"/>
    </source>
</evidence>
<dbReference type="InterPro" id="IPR021765">
    <property type="entry name" value="UstYa-like"/>
</dbReference>
<dbReference type="AlphaFoldDB" id="A0A6A6TEW6"/>
<dbReference type="GO" id="GO:0043386">
    <property type="term" value="P:mycotoxin biosynthetic process"/>
    <property type="evidence" value="ECO:0007669"/>
    <property type="project" value="InterPro"/>
</dbReference>
<dbReference type="Proteomes" id="UP000799324">
    <property type="component" value="Unassembled WGS sequence"/>
</dbReference>
<protein>
    <recommendedName>
        <fullName evidence="4">Tat pathway signal sequence</fullName>
    </recommendedName>
</protein>
<evidence type="ECO:0000313" key="3">
    <source>
        <dbReference type="Proteomes" id="UP000799324"/>
    </source>
</evidence>
<dbReference type="PANTHER" id="PTHR33365:SF6">
    <property type="entry name" value="OXIDASE USTYA"/>
    <property type="match status" value="1"/>
</dbReference>
<evidence type="ECO:0000256" key="1">
    <source>
        <dbReference type="ARBA" id="ARBA00035112"/>
    </source>
</evidence>
<dbReference type="EMBL" id="MU004314">
    <property type="protein sequence ID" value="KAF2658529.1"/>
    <property type="molecule type" value="Genomic_DNA"/>
</dbReference>
<dbReference type="OrthoDB" id="3687641at2759"/>
<gene>
    <name evidence="2" type="ORF">K491DRAFT_592954</name>
</gene>